<dbReference type="CDD" id="cd00326">
    <property type="entry name" value="alpha_CA"/>
    <property type="match status" value="1"/>
</dbReference>
<evidence type="ECO:0000256" key="3">
    <source>
        <dbReference type="ARBA" id="ARBA00022833"/>
    </source>
</evidence>
<dbReference type="EC" id="4.2.1.1" evidence="4"/>
<feature type="compositionally biased region" description="Acidic residues" evidence="5">
    <location>
        <begin position="296"/>
        <end position="326"/>
    </location>
</feature>
<keyword evidence="3 4" id="KW-0862">Zinc</keyword>
<evidence type="ECO:0000256" key="4">
    <source>
        <dbReference type="RuleBase" id="RU367011"/>
    </source>
</evidence>
<dbReference type="SUPFAM" id="SSF51069">
    <property type="entry name" value="Carbonic anhydrase"/>
    <property type="match status" value="1"/>
</dbReference>
<feature type="domain" description="Alpha-carbonic anhydrase" evidence="6">
    <location>
        <begin position="23"/>
        <end position="274"/>
    </location>
</feature>
<dbReference type="Proteomes" id="UP001158576">
    <property type="component" value="Chromosome XSR"/>
</dbReference>
<dbReference type="PROSITE" id="PS00162">
    <property type="entry name" value="ALPHA_CA_1"/>
    <property type="match status" value="1"/>
</dbReference>
<evidence type="ECO:0000313" key="8">
    <source>
        <dbReference type="Proteomes" id="UP001158576"/>
    </source>
</evidence>
<dbReference type="PANTHER" id="PTHR18952">
    <property type="entry name" value="CARBONIC ANHYDRASE"/>
    <property type="match status" value="1"/>
</dbReference>
<dbReference type="PROSITE" id="PS51144">
    <property type="entry name" value="ALPHA_CA_2"/>
    <property type="match status" value="1"/>
</dbReference>
<evidence type="ECO:0000256" key="2">
    <source>
        <dbReference type="ARBA" id="ARBA00022723"/>
    </source>
</evidence>
<comment type="cofactor">
    <cofactor evidence="4">
        <name>Zn(2+)</name>
        <dbReference type="ChEBI" id="CHEBI:29105"/>
    </cofactor>
</comment>
<protein>
    <recommendedName>
        <fullName evidence="4">Carbonic anhydrase</fullName>
        <ecNumber evidence="4">4.2.1.1</ecNumber>
    </recommendedName>
</protein>
<dbReference type="InterPro" id="IPR001148">
    <property type="entry name" value="CA_dom"/>
</dbReference>
<comment type="function">
    <text evidence="4">Reversible hydration of carbon dioxide.</text>
</comment>
<evidence type="ECO:0000259" key="6">
    <source>
        <dbReference type="PROSITE" id="PS51144"/>
    </source>
</evidence>
<evidence type="ECO:0000256" key="1">
    <source>
        <dbReference type="ARBA" id="ARBA00010718"/>
    </source>
</evidence>
<dbReference type="InterPro" id="IPR036398">
    <property type="entry name" value="CA_dom_sf"/>
</dbReference>
<accession>A0ABN7SIU4</accession>
<dbReference type="InterPro" id="IPR023561">
    <property type="entry name" value="Carbonic_anhydrase_a-class"/>
</dbReference>
<keyword evidence="8" id="KW-1185">Reference proteome</keyword>
<feature type="compositionally biased region" description="Basic and acidic residues" evidence="5">
    <location>
        <begin position="278"/>
        <end position="295"/>
    </location>
</feature>
<proteinExistence type="inferred from homology"/>
<name>A0ABN7SIU4_OIKDI</name>
<dbReference type="Gene3D" id="3.10.200.10">
    <property type="entry name" value="Alpha carbonic anhydrase"/>
    <property type="match status" value="1"/>
</dbReference>
<reference evidence="7 8" key="1">
    <citation type="submission" date="2021-04" db="EMBL/GenBank/DDBJ databases">
        <authorList>
            <person name="Bliznina A."/>
        </authorList>
    </citation>
    <scope>NUCLEOTIDE SEQUENCE [LARGE SCALE GENOMIC DNA]</scope>
</reference>
<keyword evidence="2 4" id="KW-0479">Metal-binding</keyword>
<evidence type="ECO:0000313" key="7">
    <source>
        <dbReference type="EMBL" id="CAG5098485.1"/>
    </source>
</evidence>
<dbReference type="InterPro" id="IPR018338">
    <property type="entry name" value="Carbonic_anhydrase_a-class_CS"/>
</dbReference>
<dbReference type="PANTHER" id="PTHR18952:SF278">
    <property type="entry name" value="CARBONIC ANHYDRASE"/>
    <property type="match status" value="1"/>
</dbReference>
<dbReference type="Pfam" id="PF00194">
    <property type="entry name" value="Carb_anhydrase"/>
    <property type="match status" value="1"/>
</dbReference>
<sequence length="349" mass="38891">MKFEYLSLAVPVASVNGNRHRRAAWTYAEQGANWEAPDCSGSKQSPIDLTGDMEHKKHIPLERVNYDAAGNWTLMNSGYTIKMTPSSSDIKVSGGALGNDYMLAQFHLHWGSAEEGGSEHVLNGKRFYSELHIVHFKAEYGGLKEALAHNDGLAVLGFFIDSEEANDEGPFDDFIRKTVANNVEEAKSEKEISDFSMDKLLPAELKDFYRYEGSLTTPTCNEAVVWTVFNEPIKITKSTMEFMNRFTKDAEGKTLENNFRALQPLNERKITHYSKTMMDEHDHGNHPEGHDHADENDPAAEPEPEPETDSEKDAEEDKDSDAEPEPEGSSAAIYSCAASIATLILLHSL</sequence>
<organism evidence="7 8">
    <name type="scientific">Oikopleura dioica</name>
    <name type="common">Tunicate</name>
    <dbReference type="NCBI Taxonomy" id="34765"/>
    <lineage>
        <taxon>Eukaryota</taxon>
        <taxon>Metazoa</taxon>
        <taxon>Chordata</taxon>
        <taxon>Tunicata</taxon>
        <taxon>Appendicularia</taxon>
        <taxon>Copelata</taxon>
        <taxon>Oikopleuridae</taxon>
        <taxon>Oikopleura</taxon>
    </lineage>
</organism>
<comment type="catalytic activity">
    <reaction evidence="4">
        <text>hydrogencarbonate + H(+) = CO2 + H2O</text>
        <dbReference type="Rhea" id="RHEA:10748"/>
        <dbReference type="ChEBI" id="CHEBI:15377"/>
        <dbReference type="ChEBI" id="CHEBI:15378"/>
        <dbReference type="ChEBI" id="CHEBI:16526"/>
        <dbReference type="ChEBI" id="CHEBI:17544"/>
        <dbReference type="EC" id="4.2.1.1"/>
    </reaction>
</comment>
<gene>
    <name evidence="7" type="ORF">OKIOD_LOCUS7269</name>
</gene>
<feature type="region of interest" description="Disordered" evidence="5">
    <location>
        <begin position="278"/>
        <end position="331"/>
    </location>
</feature>
<keyword evidence="4" id="KW-0456">Lyase</keyword>
<evidence type="ECO:0000256" key="5">
    <source>
        <dbReference type="SAM" id="MobiDB-lite"/>
    </source>
</evidence>
<comment type="similarity">
    <text evidence="1 4">Belongs to the alpha-carbonic anhydrase family.</text>
</comment>
<dbReference type="EMBL" id="OU015569">
    <property type="protein sequence ID" value="CAG5098485.1"/>
    <property type="molecule type" value="Genomic_DNA"/>
</dbReference>
<dbReference type="SMART" id="SM01057">
    <property type="entry name" value="Carb_anhydrase"/>
    <property type="match status" value="1"/>
</dbReference>